<feature type="region of interest" description="Disordered" evidence="1">
    <location>
        <begin position="1"/>
        <end position="33"/>
    </location>
</feature>
<name>A0A930Q8S5_9MICC</name>
<reference evidence="2" key="1">
    <citation type="submission" date="2020-04" db="EMBL/GenBank/DDBJ databases">
        <title>Deep metagenomics examines the oral microbiome during advanced dental caries in children, revealing novel taxa and co-occurrences with host molecules.</title>
        <authorList>
            <person name="Baker J.L."/>
            <person name="Morton J.T."/>
            <person name="Dinis M."/>
            <person name="Alvarez R."/>
            <person name="Tran N.C."/>
            <person name="Knight R."/>
            <person name="Edlund A."/>
        </authorList>
    </citation>
    <scope>NUCLEOTIDE SEQUENCE</scope>
    <source>
        <strain evidence="2">JCVI_47_bin.3</strain>
    </source>
</reference>
<feature type="non-terminal residue" evidence="2">
    <location>
        <position position="76"/>
    </location>
</feature>
<proteinExistence type="predicted"/>
<organism evidence="2 3">
    <name type="scientific">Rothia mucilaginosa</name>
    <dbReference type="NCBI Taxonomy" id="43675"/>
    <lineage>
        <taxon>Bacteria</taxon>
        <taxon>Bacillati</taxon>
        <taxon>Actinomycetota</taxon>
        <taxon>Actinomycetes</taxon>
        <taxon>Micrococcales</taxon>
        <taxon>Micrococcaceae</taxon>
        <taxon>Rothia</taxon>
    </lineage>
</organism>
<dbReference type="Proteomes" id="UP000785653">
    <property type="component" value="Unassembled WGS sequence"/>
</dbReference>
<evidence type="ECO:0000313" key="2">
    <source>
        <dbReference type="EMBL" id="MBF1674169.1"/>
    </source>
</evidence>
<gene>
    <name evidence="2" type="ORF">HXO65_08215</name>
</gene>
<evidence type="ECO:0000313" key="3">
    <source>
        <dbReference type="Proteomes" id="UP000785653"/>
    </source>
</evidence>
<keyword evidence="2" id="KW-0067">ATP-binding</keyword>
<protein>
    <submittedName>
        <fullName evidence="2">ABC transporter ATP-binding protein</fullName>
    </submittedName>
</protein>
<sequence>MSEASTAHTAKRRRNPFLETASEPTPDPIDYAHGQRAPRTLAAYARPIRVRWGVGLLVAFGAGALEISIPQMLQII</sequence>
<comment type="caution">
    <text evidence="2">The sequence shown here is derived from an EMBL/GenBank/DDBJ whole genome shotgun (WGS) entry which is preliminary data.</text>
</comment>
<dbReference type="AlphaFoldDB" id="A0A930Q8S5"/>
<dbReference type="EMBL" id="JABZXS010000184">
    <property type="protein sequence ID" value="MBF1674169.1"/>
    <property type="molecule type" value="Genomic_DNA"/>
</dbReference>
<dbReference type="GO" id="GO:0005524">
    <property type="term" value="F:ATP binding"/>
    <property type="evidence" value="ECO:0007669"/>
    <property type="project" value="UniProtKB-KW"/>
</dbReference>
<evidence type="ECO:0000256" key="1">
    <source>
        <dbReference type="SAM" id="MobiDB-lite"/>
    </source>
</evidence>
<accession>A0A930Q8S5</accession>
<keyword evidence="2" id="KW-0547">Nucleotide-binding</keyword>